<dbReference type="Pfam" id="PF00076">
    <property type="entry name" value="RRM_1"/>
    <property type="match status" value="1"/>
</dbReference>
<keyword evidence="2" id="KW-0863">Zinc-finger</keyword>
<dbReference type="InterPro" id="IPR001876">
    <property type="entry name" value="Znf_RanBP2"/>
</dbReference>
<reference evidence="7 8" key="1">
    <citation type="journal article" date="2023" name="Commun. Biol.">
        <title>Genome analysis of Parmales, the sister group of diatoms, reveals the evolutionary specialization of diatoms from phago-mixotrophs to photoautotrophs.</title>
        <authorList>
            <person name="Ban H."/>
            <person name="Sato S."/>
            <person name="Yoshikawa S."/>
            <person name="Yamada K."/>
            <person name="Nakamura Y."/>
            <person name="Ichinomiya M."/>
            <person name="Sato N."/>
            <person name="Blanc-Mathieu R."/>
            <person name="Endo H."/>
            <person name="Kuwata A."/>
            <person name="Ogata H."/>
        </authorList>
    </citation>
    <scope>NUCLEOTIDE SEQUENCE [LARGE SCALE GENOMIC DNA]</scope>
</reference>
<evidence type="ECO:0000256" key="1">
    <source>
        <dbReference type="ARBA" id="ARBA00022723"/>
    </source>
</evidence>
<evidence type="ECO:0000256" key="2">
    <source>
        <dbReference type="ARBA" id="ARBA00022771"/>
    </source>
</evidence>
<feature type="domain" description="RRM" evidence="6">
    <location>
        <begin position="685"/>
        <end position="763"/>
    </location>
</feature>
<feature type="compositionally biased region" description="Pro residues" evidence="5">
    <location>
        <begin position="250"/>
        <end position="272"/>
    </location>
</feature>
<proteinExistence type="predicted"/>
<feature type="region of interest" description="Disordered" evidence="5">
    <location>
        <begin position="9"/>
        <end position="39"/>
    </location>
</feature>
<gene>
    <name evidence="7" type="ORF">TeGR_g2031</name>
</gene>
<organism evidence="7 8">
    <name type="scientific">Tetraparma gracilis</name>
    <dbReference type="NCBI Taxonomy" id="2962635"/>
    <lineage>
        <taxon>Eukaryota</taxon>
        <taxon>Sar</taxon>
        <taxon>Stramenopiles</taxon>
        <taxon>Ochrophyta</taxon>
        <taxon>Bolidophyceae</taxon>
        <taxon>Parmales</taxon>
        <taxon>Triparmaceae</taxon>
        <taxon>Tetraparma</taxon>
    </lineage>
</organism>
<comment type="caution">
    <text evidence="7">The sequence shown here is derived from an EMBL/GenBank/DDBJ whole genome shotgun (WGS) entry which is preliminary data.</text>
</comment>
<accession>A0ABQ6MJ07</accession>
<keyword evidence="8" id="KW-1185">Reference proteome</keyword>
<dbReference type="EMBL" id="BRYB01002867">
    <property type="protein sequence ID" value="GMI26788.1"/>
    <property type="molecule type" value="Genomic_DNA"/>
</dbReference>
<feature type="region of interest" description="Disordered" evidence="5">
    <location>
        <begin position="1116"/>
        <end position="1138"/>
    </location>
</feature>
<dbReference type="PANTHER" id="PTHR24216">
    <property type="entry name" value="PAXILLIN-RELATED"/>
    <property type="match status" value="1"/>
</dbReference>
<keyword evidence="4" id="KW-0694">RNA-binding</keyword>
<evidence type="ECO:0000313" key="7">
    <source>
        <dbReference type="EMBL" id="GMI26788.1"/>
    </source>
</evidence>
<dbReference type="InterPro" id="IPR035979">
    <property type="entry name" value="RBD_domain_sf"/>
</dbReference>
<dbReference type="Proteomes" id="UP001165060">
    <property type="component" value="Unassembled WGS sequence"/>
</dbReference>
<evidence type="ECO:0000313" key="8">
    <source>
        <dbReference type="Proteomes" id="UP001165060"/>
    </source>
</evidence>
<protein>
    <recommendedName>
        <fullName evidence="6">RRM domain-containing protein</fullName>
    </recommendedName>
</protein>
<dbReference type="InterPro" id="IPR012677">
    <property type="entry name" value="Nucleotide-bd_a/b_plait_sf"/>
</dbReference>
<evidence type="ECO:0000256" key="5">
    <source>
        <dbReference type="SAM" id="MobiDB-lite"/>
    </source>
</evidence>
<keyword evidence="1" id="KW-0479">Metal-binding</keyword>
<feature type="region of interest" description="Disordered" evidence="5">
    <location>
        <begin position="250"/>
        <end position="277"/>
    </location>
</feature>
<evidence type="ECO:0000256" key="4">
    <source>
        <dbReference type="PROSITE-ProRule" id="PRU00176"/>
    </source>
</evidence>
<dbReference type="PANTHER" id="PTHR24216:SF65">
    <property type="entry name" value="PAXILLIN-LIKE PROTEIN 1"/>
    <property type="match status" value="1"/>
</dbReference>
<evidence type="ECO:0000256" key="3">
    <source>
        <dbReference type="ARBA" id="ARBA00022833"/>
    </source>
</evidence>
<feature type="region of interest" description="Disordered" evidence="5">
    <location>
        <begin position="764"/>
        <end position="785"/>
    </location>
</feature>
<dbReference type="InterPro" id="IPR000504">
    <property type="entry name" value="RRM_dom"/>
</dbReference>
<sequence>MLPLAWTLLTTAPPPPPGRKRKLSPLSSSPPPGQPLVSITFSTSPLHHHHHVLTLSPVSPISIPPTPPPPSSFFSVIQHSTPIMTPLNSKPFSLLHLSSGATVILKNSALSLHPFLLPGTPLVVSGAKRKPWNVKVCATQPGFGYELKLSAGLQCPPPAALPAWGWRGHRPAPAEEFRVTGVVTRGGVYEGELRSGRPALLLAQYTLLPVYFQPGDSLFVSNFHRLDANGVVGLACSVVTSITPSLAPPLQPAPLSPSSLPPNPPPSAPSLPPTTLAGKYGTPLHRVHFAHTLYELHRRHLFNGACSVSAFVNLLTADEDLVPPAGDAPEGERSLYTEYFHLVDPPALGSDAGDGSAEPDLRFEGEERAWRCLRGGALRSWSVPWKPGLEVYDHAVQRAEENPAEQRKAAGILNFFAPAPQPYPLVCPLTVLVDSVLSSISFSLSKLHLSTHLIPNCAYSRTLTPPDLLPSLYPQSPSSAPLLTFGDLHDNTLSLGSLKIPLITPVGDCTLHAVRTDAVSSLSYARVARVVATARLVATLPHHLAAVAPSSPTVFNSTNSLLVVPGGIWMVSVAIVVALDGPPAAAPPSSAWAELQSVDCADPAILALKIGPYAPDIAFPALQTRMVTAQGARPEPYYEDAFYSKVMEVIDGMLEKKEQDDGEKQLEGWAGADLDLAGEEAPVPCKLFVGALPKNATQRSMVDHFAPFLAAGTIESVENKGRGFGFVNLSNRRDAWRFMKFQRRAEKLKEETAANLRMELAKARAGQATPRPAVSQPPAAPSSPGSWWCNACCKKNFKSQITCFNRRDGCTQKREDNDDLFVVADWDCAACGLTNHYGSKAKCQCGQTQYANWKAAQAKASETHLPFVPADWECPSCSVQNPKTLMECACMMTQEEAFKIRQRSLPAAPPPPAPAPLATAFVFEKREWTCFECGHLNFKNKASCSNTKVGCQITAVESQRREFEGRGAAPAGFRFEMREWTCFDCGHLNFKSKASCTKIGCETTARESQRKEFEERSSAPPGAPTFKFVKREWTCFECGHLNFKNKAECSANGCYTTAMDSQKKEFERDGGTSNTPPPGEIVYDDVFTPQDDALKNITMFGNGVIQLKYVDESDVEVPASTEKDEAGEDDQPFSPDVPPTTLFAFTKRMIKSMMAFEAVSVDPNLVASLGGGVLDGRCGAMIASDAQVNGGGPVCVKWALGADLRGRLETVSGLPVPDGAMKGRNHRCRPAHVQLPTNVERWGEWREGAAVPEDAPVKEIKGRVEEVLRCRARVKCSRCREFLVLSKRDDDDNAASADLDGWWNQPLPDCGAKIARHHTSTRELAELAVTKSAEYEARLLRYERDKDVRETIAKCQHLVCPNSCPKRFAQLEWSASFALEHGGGMVNATATGDVVEGERLATLSCPELGTFRLHSICKETPKLWADKRRYYVKEVAGEEAKGRAVIKQFLPRIGADGELCEDAVSMKEHKDASVEIRDVQEINVLEDAYLTLLGCGL</sequence>
<name>A0ABQ6MJ07_9STRA</name>
<dbReference type="Gene3D" id="3.30.70.330">
    <property type="match status" value="1"/>
</dbReference>
<dbReference type="SMART" id="SM00547">
    <property type="entry name" value="ZnF_RBZ"/>
    <property type="match status" value="6"/>
</dbReference>
<dbReference type="PROSITE" id="PS50102">
    <property type="entry name" value="RRM"/>
    <property type="match status" value="1"/>
</dbReference>
<dbReference type="SUPFAM" id="SSF54928">
    <property type="entry name" value="RNA-binding domain, RBD"/>
    <property type="match status" value="1"/>
</dbReference>
<keyword evidence="3" id="KW-0862">Zinc</keyword>
<evidence type="ECO:0000259" key="6">
    <source>
        <dbReference type="PROSITE" id="PS50102"/>
    </source>
</evidence>